<gene>
    <name evidence="2" type="ORF">XA68_13215</name>
</gene>
<evidence type="ECO:0008006" key="4">
    <source>
        <dbReference type="Google" id="ProtNLM"/>
    </source>
</evidence>
<keyword evidence="3" id="KW-1185">Reference proteome</keyword>
<reference evidence="2 3" key="2">
    <citation type="journal article" date="2017" name="Sci. Rep.">
        <title>Ant-infecting Ophiocordyceps genomes reveal a high diversity of potential behavioral manipulation genes and a possible major role for enterotoxins.</title>
        <authorList>
            <person name="de Bekker C."/>
            <person name="Ohm R.A."/>
            <person name="Evans H.C."/>
            <person name="Brachmann A."/>
            <person name="Hughes D.P."/>
        </authorList>
    </citation>
    <scope>NUCLEOTIDE SEQUENCE [LARGE SCALE GENOMIC DNA]</scope>
    <source>
        <strain evidence="2 3">SC16a</strain>
    </source>
</reference>
<reference evidence="2 3" key="1">
    <citation type="journal article" date="2015" name="BMC Genomics">
        <title>Gene expression during zombie ant biting behavior reflects the complexity underlying fungal parasitic behavioral manipulation.</title>
        <authorList>
            <person name="de Bekker C."/>
            <person name="Ohm R.A."/>
            <person name="Loreto R.G."/>
            <person name="Sebastian A."/>
            <person name="Albert I."/>
            <person name="Merrow M."/>
            <person name="Brachmann A."/>
            <person name="Hughes D.P."/>
        </authorList>
    </citation>
    <scope>NUCLEOTIDE SEQUENCE [LARGE SCALE GENOMIC DNA]</scope>
    <source>
        <strain evidence="2 3">SC16a</strain>
    </source>
</reference>
<dbReference type="EMBL" id="LAZP02000257">
    <property type="protein sequence ID" value="PFH58773.1"/>
    <property type="molecule type" value="Genomic_DNA"/>
</dbReference>
<comment type="caution">
    <text evidence="2">The sequence shown here is derived from an EMBL/GenBank/DDBJ whole genome shotgun (WGS) entry which is preliminary data.</text>
</comment>
<dbReference type="OrthoDB" id="5427091at2759"/>
<dbReference type="Proteomes" id="UP000037136">
    <property type="component" value="Unassembled WGS sequence"/>
</dbReference>
<proteinExistence type="predicted"/>
<name>A0A2A9PD00_OPHUN</name>
<evidence type="ECO:0000313" key="3">
    <source>
        <dbReference type="Proteomes" id="UP000037136"/>
    </source>
</evidence>
<evidence type="ECO:0000313" key="2">
    <source>
        <dbReference type="EMBL" id="PFH58773.1"/>
    </source>
</evidence>
<accession>A0A2A9PD00</accession>
<keyword evidence="1" id="KW-0472">Membrane</keyword>
<organism evidence="2 3">
    <name type="scientific">Ophiocordyceps unilateralis</name>
    <name type="common">Zombie-ant fungus</name>
    <name type="synonym">Torrubia unilateralis</name>
    <dbReference type="NCBI Taxonomy" id="268505"/>
    <lineage>
        <taxon>Eukaryota</taxon>
        <taxon>Fungi</taxon>
        <taxon>Dikarya</taxon>
        <taxon>Ascomycota</taxon>
        <taxon>Pezizomycotina</taxon>
        <taxon>Sordariomycetes</taxon>
        <taxon>Hypocreomycetidae</taxon>
        <taxon>Hypocreales</taxon>
        <taxon>Ophiocordycipitaceae</taxon>
        <taxon>Ophiocordyceps</taxon>
    </lineage>
</organism>
<sequence length="169" mass="18713">MEDLRLSSLHALRANFSAANSHHLARCWSHQDCSGCLDDAECSWCPFTWACVPNACPIPLLAPAYDAQICPHPAERWELRTQPFGCRVSTTTSLTAVATVLATGIVALVTLLNIVALRRWRRRALHKPDWRDGPDYCWRAVLLAPDARERQPLLGDPAADGSTNRVSEA</sequence>
<protein>
    <recommendedName>
        <fullName evidence="4">PSI domain-containing protein</fullName>
    </recommendedName>
</protein>
<keyword evidence="1" id="KW-1133">Transmembrane helix</keyword>
<dbReference type="STRING" id="268505.A0A2A9PD00"/>
<evidence type="ECO:0000256" key="1">
    <source>
        <dbReference type="SAM" id="Phobius"/>
    </source>
</evidence>
<dbReference type="AlphaFoldDB" id="A0A2A9PD00"/>
<feature type="transmembrane region" description="Helical" evidence="1">
    <location>
        <begin position="94"/>
        <end position="117"/>
    </location>
</feature>
<keyword evidence="1" id="KW-0812">Transmembrane</keyword>